<dbReference type="CDD" id="cd07377">
    <property type="entry name" value="WHTH_GntR"/>
    <property type="match status" value="1"/>
</dbReference>
<sequence>MKVATTSPKTTRNQSVAKSARPVDSAQLTSYCLNQFNIGVPMDQNMEMDVLAKLKGFLASAELPDDGRLPPERELAQSLDVGRAVLRKALATLQAEGTVWRHVGKGTFVGDRPIDTFADINAMVQRTNPLEVMGARIAFEPEVTRCAALNATGAQIAEIRNCMIKAQQAPTWRQYEQWDNRLHRTIGEASQNSLLLGLLDTLNAVRRAVTWGRLRQTPVRPPADHHSFAEHEQIVEAIADRDGAAAADAMRRHLRSVESHMRDMR</sequence>
<keyword evidence="7" id="KW-1185">Reference proteome</keyword>
<dbReference type="SUPFAM" id="SSF46785">
    <property type="entry name" value="Winged helix' DNA-binding domain"/>
    <property type="match status" value="1"/>
</dbReference>
<evidence type="ECO:0000256" key="4">
    <source>
        <dbReference type="SAM" id="MobiDB-lite"/>
    </source>
</evidence>
<gene>
    <name evidence="6" type="ORF">ABID21_004715</name>
</gene>
<dbReference type="InterPro" id="IPR036390">
    <property type="entry name" value="WH_DNA-bd_sf"/>
</dbReference>
<evidence type="ECO:0000256" key="2">
    <source>
        <dbReference type="ARBA" id="ARBA00023125"/>
    </source>
</evidence>
<dbReference type="InterPro" id="IPR036388">
    <property type="entry name" value="WH-like_DNA-bd_sf"/>
</dbReference>
<evidence type="ECO:0000256" key="1">
    <source>
        <dbReference type="ARBA" id="ARBA00023015"/>
    </source>
</evidence>
<dbReference type="Proteomes" id="UP001549031">
    <property type="component" value="Unassembled WGS sequence"/>
</dbReference>
<protein>
    <submittedName>
        <fullName evidence="6">DNA-binding FadR family transcriptional regulator</fullName>
    </submittedName>
</protein>
<evidence type="ECO:0000256" key="3">
    <source>
        <dbReference type="ARBA" id="ARBA00023163"/>
    </source>
</evidence>
<proteinExistence type="predicted"/>
<dbReference type="SMART" id="SM00895">
    <property type="entry name" value="FCD"/>
    <property type="match status" value="1"/>
</dbReference>
<evidence type="ECO:0000259" key="5">
    <source>
        <dbReference type="PROSITE" id="PS50949"/>
    </source>
</evidence>
<name>A0ABV2HDR4_9HYPH</name>
<feature type="domain" description="HTH gntR-type" evidence="5">
    <location>
        <begin position="44"/>
        <end position="112"/>
    </location>
</feature>
<keyword evidence="3" id="KW-0804">Transcription</keyword>
<dbReference type="PANTHER" id="PTHR43537:SF5">
    <property type="entry name" value="UXU OPERON TRANSCRIPTIONAL REGULATOR"/>
    <property type="match status" value="1"/>
</dbReference>
<feature type="region of interest" description="Disordered" evidence="4">
    <location>
        <begin position="1"/>
        <end position="21"/>
    </location>
</feature>
<dbReference type="InterPro" id="IPR000524">
    <property type="entry name" value="Tscrpt_reg_HTH_GntR"/>
</dbReference>
<dbReference type="GO" id="GO:0003677">
    <property type="term" value="F:DNA binding"/>
    <property type="evidence" value="ECO:0007669"/>
    <property type="project" value="UniProtKB-KW"/>
</dbReference>
<dbReference type="Gene3D" id="1.10.10.10">
    <property type="entry name" value="Winged helix-like DNA-binding domain superfamily/Winged helix DNA-binding domain"/>
    <property type="match status" value="1"/>
</dbReference>
<dbReference type="PRINTS" id="PR00035">
    <property type="entry name" value="HTHGNTR"/>
</dbReference>
<keyword evidence="1" id="KW-0805">Transcription regulation</keyword>
<evidence type="ECO:0000313" key="6">
    <source>
        <dbReference type="EMBL" id="MET3588579.1"/>
    </source>
</evidence>
<accession>A0ABV2HDR4</accession>
<comment type="caution">
    <text evidence="6">The sequence shown here is derived from an EMBL/GenBank/DDBJ whole genome shotgun (WGS) entry which is preliminary data.</text>
</comment>
<feature type="compositionally biased region" description="Polar residues" evidence="4">
    <location>
        <begin position="1"/>
        <end position="17"/>
    </location>
</feature>
<dbReference type="InterPro" id="IPR008920">
    <property type="entry name" value="TF_FadR/GntR_C"/>
</dbReference>
<organism evidence="6 7">
    <name type="scientific">Pseudorhizobium tarimense</name>
    <dbReference type="NCBI Taxonomy" id="1079109"/>
    <lineage>
        <taxon>Bacteria</taxon>
        <taxon>Pseudomonadati</taxon>
        <taxon>Pseudomonadota</taxon>
        <taxon>Alphaproteobacteria</taxon>
        <taxon>Hyphomicrobiales</taxon>
        <taxon>Rhizobiaceae</taxon>
        <taxon>Rhizobium/Agrobacterium group</taxon>
        <taxon>Pseudorhizobium</taxon>
    </lineage>
</organism>
<dbReference type="InterPro" id="IPR011711">
    <property type="entry name" value="GntR_C"/>
</dbReference>
<dbReference type="Pfam" id="PF00392">
    <property type="entry name" value="GntR"/>
    <property type="match status" value="1"/>
</dbReference>
<dbReference type="PROSITE" id="PS50949">
    <property type="entry name" value="HTH_GNTR"/>
    <property type="match status" value="1"/>
</dbReference>
<dbReference type="Gene3D" id="1.20.120.530">
    <property type="entry name" value="GntR ligand-binding domain-like"/>
    <property type="match status" value="1"/>
</dbReference>
<reference evidence="6 7" key="1">
    <citation type="submission" date="2024-06" db="EMBL/GenBank/DDBJ databases">
        <title>Genomic Encyclopedia of Type Strains, Phase IV (KMG-IV): sequencing the most valuable type-strain genomes for metagenomic binning, comparative biology and taxonomic classification.</title>
        <authorList>
            <person name="Goeker M."/>
        </authorList>
    </citation>
    <scope>NUCLEOTIDE SEQUENCE [LARGE SCALE GENOMIC DNA]</scope>
    <source>
        <strain evidence="6 7">DSM 105042</strain>
    </source>
</reference>
<dbReference type="EMBL" id="JBEPLJ010000028">
    <property type="protein sequence ID" value="MET3588579.1"/>
    <property type="molecule type" value="Genomic_DNA"/>
</dbReference>
<dbReference type="SUPFAM" id="SSF48008">
    <property type="entry name" value="GntR ligand-binding domain-like"/>
    <property type="match status" value="1"/>
</dbReference>
<dbReference type="PANTHER" id="PTHR43537">
    <property type="entry name" value="TRANSCRIPTIONAL REGULATOR, GNTR FAMILY"/>
    <property type="match status" value="1"/>
</dbReference>
<dbReference type="SMART" id="SM00345">
    <property type="entry name" value="HTH_GNTR"/>
    <property type="match status" value="1"/>
</dbReference>
<dbReference type="Pfam" id="PF07729">
    <property type="entry name" value="FCD"/>
    <property type="match status" value="1"/>
</dbReference>
<evidence type="ECO:0000313" key="7">
    <source>
        <dbReference type="Proteomes" id="UP001549031"/>
    </source>
</evidence>
<keyword evidence="2 6" id="KW-0238">DNA-binding</keyword>